<proteinExistence type="predicted"/>
<organism evidence="2">
    <name type="scientific">Anguilla anguilla</name>
    <name type="common">European freshwater eel</name>
    <name type="synonym">Muraena anguilla</name>
    <dbReference type="NCBI Taxonomy" id="7936"/>
    <lineage>
        <taxon>Eukaryota</taxon>
        <taxon>Metazoa</taxon>
        <taxon>Chordata</taxon>
        <taxon>Craniata</taxon>
        <taxon>Vertebrata</taxon>
        <taxon>Euteleostomi</taxon>
        <taxon>Actinopterygii</taxon>
        <taxon>Neopterygii</taxon>
        <taxon>Teleostei</taxon>
        <taxon>Anguilliformes</taxon>
        <taxon>Anguillidae</taxon>
        <taxon>Anguilla</taxon>
    </lineage>
</organism>
<feature type="signal peptide" evidence="1">
    <location>
        <begin position="1"/>
        <end position="20"/>
    </location>
</feature>
<name>A0A0E9P5R2_ANGAN</name>
<accession>A0A0E9P5R2</accession>
<dbReference type="AlphaFoldDB" id="A0A0E9P5R2"/>
<evidence type="ECO:0000313" key="2">
    <source>
        <dbReference type="EMBL" id="JAG99758.1"/>
    </source>
</evidence>
<reference evidence="2" key="1">
    <citation type="submission" date="2014-11" db="EMBL/GenBank/DDBJ databases">
        <authorList>
            <person name="Amaro Gonzalez C."/>
        </authorList>
    </citation>
    <scope>NUCLEOTIDE SEQUENCE</scope>
</reference>
<sequence>MLILLLLLRAVLPFIKYVQSGDASANTTENALKKVKVQKRRGIFIY</sequence>
<keyword evidence="1" id="KW-0732">Signal</keyword>
<protein>
    <submittedName>
        <fullName evidence="2">Uncharacterized protein</fullName>
    </submittedName>
</protein>
<reference evidence="2" key="2">
    <citation type="journal article" date="2015" name="Fish Shellfish Immunol.">
        <title>Early steps in the European eel (Anguilla anguilla)-Vibrio vulnificus interaction in the gills: Role of the RtxA13 toxin.</title>
        <authorList>
            <person name="Callol A."/>
            <person name="Pajuelo D."/>
            <person name="Ebbesson L."/>
            <person name="Teles M."/>
            <person name="MacKenzie S."/>
            <person name="Amaro C."/>
        </authorList>
    </citation>
    <scope>NUCLEOTIDE SEQUENCE</scope>
</reference>
<evidence type="ECO:0000256" key="1">
    <source>
        <dbReference type="SAM" id="SignalP"/>
    </source>
</evidence>
<feature type="chain" id="PRO_5002431139" evidence="1">
    <location>
        <begin position="21"/>
        <end position="46"/>
    </location>
</feature>
<dbReference type="EMBL" id="GBXM01108818">
    <property type="protein sequence ID" value="JAG99758.1"/>
    <property type="molecule type" value="Transcribed_RNA"/>
</dbReference>